<evidence type="ECO:0000256" key="1">
    <source>
        <dbReference type="ARBA" id="ARBA00004141"/>
    </source>
</evidence>
<evidence type="ECO:0000256" key="5">
    <source>
        <dbReference type="SAM" id="MobiDB-lite"/>
    </source>
</evidence>
<comment type="caution">
    <text evidence="8">The sequence shown here is derived from an EMBL/GenBank/DDBJ whole genome shotgun (WGS) entry which is preliminary data.</text>
</comment>
<evidence type="ECO:0000313" key="9">
    <source>
        <dbReference type="Proteomes" id="UP000780875"/>
    </source>
</evidence>
<dbReference type="Proteomes" id="UP000780875">
    <property type="component" value="Unassembled WGS sequence"/>
</dbReference>
<evidence type="ECO:0000313" key="8">
    <source>
        <dbReference type="EMBL" id="MBZ5739680.1"/>
    </source>
</evidence>
<sequence length="337" mass="38195">MTRGAEEEIETSATDTEHVPRALRDRPTPYPRTRRTVRAVAMLGYAAALVVWSDVLGIPNDTVQVFLWLWVGTIAWNIEARPSYHLNFLKDWWLPVVGLVVYFYSRGLTDELGLPVHVMMPIHVDEWIGRGEIPTERLQHALCGDPCLKTTEPRWYDFFFTTVYATHFLAGLTIAAVLWVRSRPEWVKWMRRYLVINFGALAVYILYPMAPPWMASEEGRLDGMVTRITARGWSDVGLDRVDLILHGVGNPVAAMPSLHAGITFLIAGYGIQRLSSRWRWLLALYPAAMCTALVYNGEHYVIDVLAGGLLATLVLVGCQLWENNQDRTTRRSTSPRG</sequence>
<feature type="domain" description="Inositolphosphotransferase Aur1/Ipt1" evidence="7">
    <location>
        <begin position="151"/>
        <end position="315"/>
    </location>
</feature>
<keyword evidence="3 6" id="KW-1133">Transmembrane helix</keyword>
<dbReference type="RefSeq" id="WP_224124040.1">
    <property type="nucleotide sequence ID" value="NZ_JAIQZJ010000009.1"/>
</dbReference>
<keyword evidence="9" id="KW-1185">Reference proteome</keyword>
<feature type="transmembrane region" description="Helical" evidence="6">
    <location>
        <begin position="158"/>
        <end position="180"/>
    </location>
</feature>
<reference evidence="8 9" key="1">
    <citation type="submission" date="2021-09" db="EMBL/GenBank/DDBJ databases">
        <title>Whole genome sequence of Nocardioides sp. GBK3QG-3.</title>
        <authorList>
            <person name="Tuo L."/>
        </authorList>
    </citation>
    <scope>NUCLEOTIDE SEQUENCE [LARGE SCALE GENOMIC DNA]</scope>
    <source>
        <strain evidence="8 9">GBK3QG-3</strain>
    </source>
</reference>
<gene>
    <name evidence="8" type="ORF">K8U61_16005</name>
</gene>
<feature type="transmembrane region" description="Helical" evidence="6">
    <location>
        <begin position="252"/>
        <end position="271"/>
    </location>
</feature>
<organism evidence="8 9">
    <name type="scientific">Nocardioides mangrovi</name>
    <dbReference type="NCBI Taxonomy" id="2874580"/>
    <lineage>
        <taxon>Bacteria</taxon>
        <taxon>Bacillati</taxon>
        <taxon>Actinomycetota</taxon>
        <taxon>Actinomycetes</taxon>
        <taxon>Propionibacteriales</taxon>
        <taxon>Nocardioidaceae</taxon>
        <taxon>Nocardioides</taxon>
    </lineage>
</organism>
<protein>
    <submittedName>
        <fullName evidence="8">Phosphatase PAP2 family protein</fullName>
    </submittedName>
</protein>
<evidence type="ECO:0000256" key="4">
    <source>
        <dbReference type="ARBA" id="ARBA00023136"/>
    </source>
</evidence>
<feature type="transmembrane region" description="Helical" evidence="6">
    <location>
        <begin position="278"/>
        <end position="295"/>
    </location>
</feature>
<evidence type="ECO:0000256" key="3">
    <source>
        <dbReference type="ARBA" id="ARBA00022989"/>
    </source>
</evidence>
<dbReference type="PANTHER" id="PTHR31310:SF7">
    <property type="entry name" value="PA-PHOSPHATASE RELATED-FAMILY PROTEIN DDB_G0268928"/>
    <property type="match status" value="1"/>
</dbReference>
<dbReference type="InterPro" id="IPR026841">
    <property type="entry name" value="Aur1/Ipt1"/>
</dbReference>
<keyword evidence="2 6" id="KW-0812">Transmembrane</keyword>
<name>A0ABS7UFT1_9ACTN</name>
<proteinExistence type="predicted"/>
<feature type="compositionally biased region" description="Basic and acidic residues" evidence="5">
    <location>
        <begin position="15"/>
        <end position="27"/>
    </location>
</feature>
<accession>A0ABS7UFT1</accession>
<feature type="transmembrane region" description="Helical" evidence="6">
    <location>
        <begin position="92"/>
        <end position="109"/>
    </location>
</feature>
<evidence type="ECO:0000256" key="6">
    <source>
        <dbReference type="SAM" id="Phobius"/>
    </source>
</evidence>
<dbReference type="PANTHER" id="PTHR31310">
    <property type="match status" value="1"/>
</dbReference>
<feature type="transmembrane region" description="Helical" evidence="6">
    <location>
        <begin position="301"/>
        <end position="321"/>
    </location>
</feature>
<evidence type="ECO:0000259" key="7">
    <source>
        <dbReference type="Pfam" id="PF14378"/>
    </source>
</evidence>
<dbReference type="SUPFAM" id="SSF48317">
    <property type="entry name" value="Acid phosphatase/Vanadium-dependent haloperoxidase"/>
    <property type="match status" value="1"/>
</dbReference>
<keyword evidence="4 6" id="KW-0472">Membrane</keyword>
<dbReference type="Pfam" id="PF14378">
    <property type="entry name" value="PAP2_3"/>
    <property type="match status" value="1"/>
</dbReference>
<comment type="subcellular location">
    <subcellularLocation>
        <location evidence="1">Membrane</location>
        <topology evidence="1">Multi-pass membrane protein</topology>
    </subcellularLocation>
</comment>
<dbReference type="CDD" id="cd03386">
    <property type="entry name" value="PAP2_Aur1_like"/>
    <property type="match status" value="1"/>
</dbReference>
<evidence type="ECO:0000256" key="2">
    <source>
        <dbReference type="ARBA" id="ARBA00022692"/>
    </source>
</evidence>
<feature type="transmembrane region" description="Helical" evidence="6">
    <location>
        <begin position="36"/>
        <end position="56"/>
    </location>
</feature>
<feature type="region of interest" description="Disordered" evidence="5">
    <location>
        <begin position="1"/>
        <end position="30"/>
    </location>
</feature>
<dbReference type="InterPro" id="IPR052185">
    <property type="entry name" value="IPC_Synthase-Related"/>
</dbReference>
<dbReference type="InterPro" id="IPR036938">
    <property type="entry name" value="PAP2/HPO_sf"/>
</dbReference>
<dbReference type="EMBL" id="JAIQZJ010000009">
    <property type="protein sequence ID" value="MBZ5739680.1"/>
    <property type="molecule type" value="Genomic_DNA"/>
</dbReference>
<feature type="transmembrane region" description="Helical" evidence="6">
    <location>
        <begin position="62"/>
        <end position="80"/>
    </location>
</feature>
<feature type="transmembrane region" description="Helical" evidence="6">
    <location>
        <begin position="192"/>
        <end position="210"/>
    </location>
</feature>
<dbReference type="Gene3D" id="1.20.144.10">
    <property type="entry name" value="Phosphatidic acid phosphatase type 2/haloperoxidase"/>
    <property type="match status" value="1"/>
</dbReference>